<keyword evidence="3" id="KW-1185">Reference proteome</keyword>
<keyword evidence="1" id="KW-1133">Transmembrane helix</keyword>
<dbReference type="Proteomes" id="UP001419268">
    <property type="component" value="Unassembled WGS sequence"/>
</dbReference>
<keyword evidence="1" id="KW-0472">Membrane</keyword>
<dbReference type="AlphaFoldDB" id="A0AAP0HM64"/>
<protein>
    <submittedName>
        <fullName evidence="2">Uncharacterized protein</fullName>
    </submittedName>
</protein>
<accession>A0AAP0HM64</accession>
<sequence>MNCFHVGWIDLKLVGHLLWMLCCWILCEISMNMFINNVVTDKIVFIGSDRGKRWVKWW</sequence>
<evidence type="ECO:0000256" key="1">
    <source>
        <dbReference type="SAM" id="Phobius"/>
    </source>
</evidence>
<gene>
    <name evidence="2" type="ORF">Scep_028543</name>
</gene>
<dbReference type="EMBL" id="JBBNAG010000012">
    <property type="protein sequence ID" value="KAK9089461.1"/>
    <property type="molecule type" value="Genomic_DNA"/>
</dbReference>
<feature type="transmembrane region" description="Helical" evidence="1">
    <location>
        <begin position="17"/>
        <end position="35"/>
    </location>
</feature>
<reference evidence="2 3" key="1">
    <citation type="submission" date="2024-01" db="EMBL/GenBank/DDBJ databases">
        <title>Genome assemblies of Stephania.</title>
        <authorList>
            <person name="Yang L."/>
        </authorList>
    </citation>
    <scope>NUCLEOTIDE SEQUENCE [LARGE SCALE GENOMIC DNA]</scope>
    <source>
        <strain evidence="2">JXDWG</strain>
        <tissue evidence="2">Leaf</tissue>
    </source>
</reference>
<comment type="caution">
    <text evidence="2">The sequence shown here is derived from an EMBL/GenBank/DDBJ whole genome shotgun (WGS) entry which is preliminary data.</text>
</comment>
<proteinExistence type="predicted"/>
<keyword evidence="1" id="KW-0812">Transmembrane</keyword>
<name>A0AAP0HM64_9MAGN</name>
<organism evidence="2 3">
    <name type="scientific">Stephania cephalantha</name>
    <dbReference type="NCBI Taxonomy" id="152367"/>
    <lineage>
        <taxon>Eukaryota</taxon>
        <taxon>Viridiplantae</taxon>
        <taxon>Streptophyta</taxon>
        <taxon>Embryophyta</taxon>
        <taxon>Tracheophyta</taxon>
        <taxon>Spermatophyta</taxon>
        <taxon>Magnoliopsida</taxon>
        <taxon>Ranunculales</taxon>
        <taxon>Menispermaceae</taxon>
        <taxon>Menispermoideae</taxon>
        <taxon>Cissampelideae</taxon>
        <taxon>Stephania</taxon>
    </lineage>
</organism>
<evidence type="ECO:0000313" key="2">
    <source>
        <dbReference type="EMBL" id="KAK9089461.1"/>
    </source>
</evidence>
<evidence type="ECO:0000313" key="3">
    <source>
        <dbReference type="Proteomes" id="UP001419268"/>
    </source>
</evidence>